<organism evidence="2 3">
    <name type="scientific">Flavobacterium branchiophilum</name>
    <dbReference type="NCBI Taxonomy" id="55197"/>
    <lineage>
        <taxon>Bacteria</taxon>
        <taxon>Pseudomonadati</taxon>
        <taxon>Bacteroidota</taxon>
        <taxon>Flavobacteriia</taxon>
        <taxon>Flavobacteriales</taxon>
        <taxon>Flavobacteriaceae</taxon>
        <taxon>Flavobacterium</taxon>
    </lineage>
</organism>
<evidence type="ECO:0000313" key="3">
    <source>
        <dbReference type="Proteomes" id="UP000320773"/>
    </source>
</evidence>
<evidence type="ECO:0000313" key="2">
    <source>
        <dbReference type="EMBL" id="TQM39590.1"/>
    </source>
</evidence>
<dbReference type="PANTHER" id="PTHR34614">
    <property type="match status" value="1"/>
</dbReference>
<comment type="caution">
    <text evidence="2">The sequence shown here is derived from an EMBL/GenBank/DDBJ whole genome shotgun (WGS) entry which is preliminary data.</text>
</comment>
<dbReference type="Proteomes" id="UP000320773">
    <property type="component" value="Unassembled WGS sequence"/>
</dbReference>
<reference evidence="2 3" key="1">
    <citation type="submission" date="2019-06" db="EMBL/GenBank/DDBJ databases">
        <title>Genomic Encyclopedia of Archaeal and Bacterial Type Strains, Phase II (KMG-II): from individual species to whole genera.</title>
        <authorList>
            <person name="Goeker M."/>
        </authorList>
    </citation>
    <scope>NUCLEOTIDE SEQUENCE [LARGE SCALE GENOMIC DNA]</scope>
    <source>
        <strain evidence="2 3">DSM 24789</strain>
    </source>
</reference>
<dbReference type="PANTHER" id="PTHR34614:SF2">
    <property type="entry name" value="TRANSPOSASE IS4-LIKE DOMAIN-CONTAINING PROTEIN"/>
    <property type="match status" value="1"/>
</dbReference>
<protein>
    <submittedName>
        <fullName evidence="2">Transposase</fullName>
    </submittedName>
</protein>
<proteinExistence type="predicted"/>
<gene>
    <name evidence="2" type="ORF">BC670_0405</name>
</gene>
<dbReference type="Pfam" id="PF01609">
    <property type="entry name" value="DDE_Tnp_1"/>
    <property type="match status" value="1"/>
</dbReference>
<sequence>MAFIRKIKKKDAVYLAEVESYREDGKVKQRVIRYLGKEVDGKPEMKVLLSSVKINSSKRFLDYYVLDFLAKELTLDTLLGEHHNYILLLVYTQIISRKSIYQLPDYVDNTVLLELLKIDKLVDKNLYKALDWLDKFDFKEIEDTLLKIMLADKKERKALVLDVTDTYFNGKNADWKKRKGKDGKVDKLIQIALAVTQDEGFPILHKMYEGNIGNTKVFSDLLKDIRLTDFDCIILDRGMISHELLNDLKQLNQEVITGLRTNNKIKREFLDQIKREEIFHPSCGILLKNTHVFYQSFDYLAGKLIVIYNPEMENVKMEKLLKNPDSKSKENVKYFGYSLLYHSTKLSEKEVIKKYFEKDIVEKAYRELKTNIHLNPVRKYRMNRVSAHIKICYLAYAIMSFMQNKLKDIGITANKALDQIQSVHKVELESAENNIKWSKVVTLKNEQMKIIKHLNCSV</sequence>
<feature type="domain" description="Transposase IS4-like" evidence="1">
    <location>
        <begin position="156"/>
        <end position="397"/>
    </location>
</feature>
<dbReference type="RefSeq" id="WP_141841242.1">
    <property type="nucleotide sequence ID" value="NZ_VFPJ01000001.1"/>
</dbReference>
<name>A0A543G0H5_9FLAO</name>
<dbReference type="GO" id="GO:0006313">
    <property type="term" value="P:DNA transposition"/>
    <property type="evidence" value="ECO:0007669"/>
    <property type="project" value="InterPro"/>
</dbReference>
<accession>A0A543G0H5</accession>
<dbReference type="InterPro" id="IPR002559">
    <property type="entry name" value="Transposase_11"/>
</dbReference>
<dbReference type="AlphaFoldDB" id="A0A543G0H5"/>
<dbReference type="EMBL" id="VFPJ01000001">
    <property type="protein sequence ID" value="TQM39590.1"/>
    <property type="molecule type" value="Genomic_DNA"/>
</dbReference>
<dbReference type="GO" id="GO:0003677">
    <property type="term" value="F:DNA binding"/>
    <property type="evidence" value="ECO:0007669"/>
    <property type="project" value="InterPro"/>
</dbReference>
<evidence type="ECO:0000259" key="1">
    <source>
        <dbReference type="Pfam" id="PF01609"/>
    </source>
</evidence>
<dbReference type="GO" id="GO:0004803">
    <property type="term" value="F:transposase activity"/>
    <property type="evidence" value="ECO:0007669"/>
    <property type="project" value="InterPro"/>
</dbReference>
<dbReference type="SUPFAM" id="SSF53098">
    <property type="entry name" value="Ribonuclease H-like"/>
    <property type="match status" value="1"/>
</dbReference>
<dbReference type="InterPro" id="IPR012337">
    <property type="entry name" value="RNaseH-like_sf"/>
</dbReference>